<gene>
    <name evidence="1" type="ORF">GK091_27380</name>
</gene>
<comment type="caution">
    <text evidence="1">The sequence shown here is derived from an EMBL/GenBank/DDBJ whole genome shotgun (WGS) entry which is preliminary data.</text>
</comment>
<protein>
    <submittedName>
        <fullName evidence="1">Uncharacterized protein</fullName>
    </submittedName>
</protein>
<accession>A0A6M0IQQ7</accession>
<organism evidence="1 2">
    <name type="scientific">Spirosoma agri</name>
    <dbReference type="NCBI Taxonomy" id="1987381"/>
    <lineage>
        <taxon>Bacteria</taxon>
        <taxon>Pseudomonadati</taxon>
        <taxon>Bacteroidota</taxon>
        <taxon>Cytophagia</taxon>
        <taxon>Cytophagales</taxon>
        <taxon>Cytophagaceae</taxon>
        <taxon>Spirosoma</taxon>
    </lineage>
</organism>
<sequence length="143" mass="16284">MADVIGERLINLRKHLSERLGTKLTTQDVGEKCGLEKHKVYRLETGLLGTTHNLVDLLLFYRSHGYNLDWIMMADNSRIPMMLSSGKELLKISDQIHQLSRLLNKGYNELTTQLRELGYEPFDDKDLPGSETELPEAASLLTL</sequence>
<proteinExistence type="predicted"/>
<evidence type="ECO:0000313" key="2">
    <source>
        <dbReference type="Proteomes" id="UP000477386"/>
    </source>
</evidence>
<keyword evidence="2" id="KW-1185">Reference proteome</keyword>
<dbReference type="AlphaFoldDB" id="A0A6M0IQQ7"/>
<dbReference type="EMBL" id="JAAGNZ010000006">
    <property type="protein sequence ID" value="NEU70618.1"/>
    <property type="molecule type" value="Genomic_DNA"/>
</dbReference>
<evidence type="ECO:0000313" key="1">
    <source>
        <dbReference type="EMBL" id="NEU70618.1"/>
    </source>
</evidence>
<name>A0A6M0IQQ7_9BACT</name>
<dbReference type="RefSeq" id="WP_164043930.1">
    <property type="nucleotide sequence ID" value="NZ_JAAGNZ010000006.1"/>
</dbReference>
<reference evidence="1 2" key="1">
    <citation type="submission" date="2020-02" db="EMBL/GenBank/DDBJ databases">
        <title>Draft genome sequence of two Spirosoma agri KCTC 52727 and Spirosoma terrae KCTC 52035.</title>
        <authorList>
            <person name="Rojas J."/>
            <person name="Ambika Manirajan B."/>
            <person name="Ratering S."/>
            <person name="Suarez C."/>
            <person name="Schnell S."/>
        </authorList>
    </citation>
    <scope>NUCLEOTIDE SEQUENCE [LARGE SCALE GENOMIC DNA]</scope>
    <source>
        <strain evidence="1 2">KCTC 52727</strain>
    </source>
</reference>
<dbReference type="Proteomes" id="UP000477386">
    <property type="component" value="Unassembled WGS sequence"/>
</dbReference>